<evidence type="ECO:0000313" key="1">
    <source>
        <dbReference type="EMBL" id="MPN60760.1"/>
    </source>
</evidence>
<dbReference type="EMBL" id="VSSQ01136452">
    <property type="protein sequence ID" value="MPN60760.1"/>
    <property type="molecule type" value="Genomic_DNA"/>
</dbReference>
<organism evidence="1">
    <name type="scientific">bioreactor metagenome</name>
    <dbReference type="NCBI Taxonomy" id="1076179"/>
    <lineage>
        <taxon>unclassified sequences</taxon>
        <taxon>metagenomes</taxon>
        <taxon>ecological metagenomes</taxon>
    </lineage>
</organism>
<accession>A0A645JCH4</accession>
<name>A0A645JCH4_9ZZZZ</name>
<proteinExistence type="predicted"/>
<gene>
    <name evidence="1" type="ORF">SDC9_208492</name>
</gene>
<protein>
    <submittedName>
        <fullName evidence="1">Uncharacterized protein</fullName>
    </submittedName>
</protein>
<comment type="caution">
    <text evidence="1">The sequence shown here is derived from an EMBL/GenBank/DDBJ whole genome shotgun (WGS) entry which is preliminary data.</text>
</comment>
<dbReference type="AlphaFoldDB" id="A0A645JCH4"/>
<sequence length="107" mass="11736">MPGRHVRSPSAKVFLFEAGDSDGGGGCIYGPAGSGLDLYLKYGDNPGLSGPIDSSSDIYFTYLAWRHKGGRGVNVSFYDGHVKSMNYTEVQVTNASGFKPEMWWYER</sequence>
<reference evidence="1" key="1">
    <citation type="submission" date="2019-08" db="EMBL/GenBank/DDBJ databases">
        <authorList>
            <person name="Kucharzyk K."/>
            <person name="Murdoch R.W."/>
            <person name="Higgins S."/>
            <person name="Loffler F."/>
        </authorList>
    </citation>
    <scope>NUCLEOTIDE SEQUENCE</scope>
</reference>